<feature type="compositionally biased region" description="Basic and acidic residues" evidence="10">
    <location>
        <begin position="409"/>
        <end position="418"/>
    </location>
</feature>
<gene>
    <name evidence="13" type="ORF">ABB30_14110</name>
</gene>
<dbReference type="STRING" id="336566.ABB30_14110"/>
<evidence type="ECO:0000259" key="12">
    <source>
        <dbReference type="Pfam" id="PF07219"/>
    </source>
</evidence>
<protein>
    <recommendedName>
        <fullName evidence="12">HemY N-terminal domain-containing protein</fullName>
    </recommendedName>
</protein>
<feature type="transmembrane region" description="Helical" evidence="11">
    <location>
        <begin position="53"/>
        <end position="77"/>
    </location>
</feature>
<comment type="pathway">
    <text evidence="3">Porphyrin-containing compound metabolism; protoheme biosynthesis.</text>
</comment>
<dbReference type="SUPFAM" id="SSF48452">
    <property type="entry name" value="TPR-like"/>
    <property type="match status" value="1"/>
</dbReference>
<evidence type="ECO:0000256" key="4">
    <source>
        <dbReference type="ARBA" id="ARBA00022475"/>
    </source>
</evidence>
<keyword evidence="4" id="KW-1003">Cell membrane</keyword>
<feature type="region of interest" description="Disordered" evidence="10">
    <location>
        <begin position="393"/>
        <end position="425"/>
    </location>
</feature>
<evidence type="ECO:0000256" key="9">
    <source>
        <dbReference type="ARBA" id="ARBA00023244"/>
    </source>
</evidence>
<dbReference type="UniPathway" id="UPA00252"/>
<keyword evidence="9" id="KW-0627">Porphyrin biosynthesis</keyword>
<evidence type="ECO:0000256" key="10">
    <source>
        <dbReference type="SAM" id="MobiDB-lite"/>
    </source>
</evidence>
<dbReference type="InterPro" id="IPR011990">
    <property type="entry name" value="TPR-like_helical_dom_sf"/>
</dbReference>
<evidence type="ECO:0000256" key="6">
    <source>
        <dbReference type="ARBA" id="ARBA00022692"/>
    </source>
</evidence>
<evidence type="ECO:0000256" key="11">
    <source>
        <dbReference type="SAM" id="Phobius"/>
    </source>
</evidence>
<dbReference type="GO" id="GO:0006779">
    <property type="term" value="P:porphyrin-containing compound biosynthetic process"/>
    <property type="evidence" value="ECO:0007669"/>
    <property type="project" value="UniProtKB-KW"/>
</dbReference>
<keyword evidence="6 11" id="KW-0812">Transmembrane</keyword>
<dbReference type="PATRIC" id="fig|336566.3.peg.2389"/>
<dbReference type="InterPro" id="IPR010817">
    <property type="entry name" value="HemY_N"/>
</dbReference>
<dbReference type="AlphaFoldDB" id="A0A0R0CZA9"/>
<dbReference type="NCBIfam" id="TIGR00540">
    <property type="entry name" value="TPR_hemY_coli"/>
    <property type="match status" value="1"/>
</dbReference>
<reference evidence="13 14" key="1">
    <citation type="submission" date="2015-05" db="EMBL/GenBank/DDBJ databases">
        <title>Genome sequencing and analysis of members of genus Stenotrophomonas.</title>
        <authorList>
            <person name="Patil P.P."/>
            <person name="Midha S."/>
            <person name="Patil P.B."/>
        </authorList>
    </citation>
    <scope>NUCLEOTIDE SEQUENCE [LARGE SCALE GENOMIC DNA]</scope>
    <source>
        <strain evidence="13 14">DSM 24757</strain>
    </source>
</reference>
<dbReference type="InterPro" id="IPR005254">
    <property type="entry name" value="Heme_biosyn_assoc_TPR_pro"/>
</dbReference>
<evidence type="ECO:0000256" key="8">
    <source>
        <dbReference type="ARBA" id="ARBA00023136"/>
    </source>
</evidence>
<comment type="subcellular location">
    <subcellularLocation>
        <location evidence="2">Cell inner membrane</location>
        <topology evidence="2">Multi-pass membrane protein</topology>
    </subcellularLocation>
</comment>
<proteinExistence type="predicted"/>
<dbReference type="Pfam" id="PF07219">
    <property type="entry name" value="HemY_N"/>
    <property type="match status" value="1"/>
</dbReference>
<dbReference type="EMBL" id="LDJM01000044">
    <property type="protein sequence ID" value="KRG74358.1"/>
    <property type="molecule type" value="Genomic_DNA"/>
</dbReference>
<dbReference type="RefSeq" id="WP_057638947.1">
    <property type="nucleotide sequence ID" value="NZ_LDJM01000044.1"/>
</dbReference>
<sequence>MKLFRAVLALVLVCVLVVAGAQWLNDPSLRRFGQVIVQAGGNDYVATLPKAGLLLLIAALLLWLLWTLLAAPFRVWLRFRRKQARARLIDGLTALHHGRWLTGEKLLLSAADEAEVGPVALAAALRAADKRGDETAAARHLQRLQEIDPLRHALLQARRLLLRGQAEDALALLDNPVLQPLPPRGQVLRQRALSAAGRADEAYGLLGALRSQQALPAEQLTALEAPLASQMLLQASDLTTLAERWEALAKPLRQDPQVAAAYARQANALGWPEPAARALEHALEAQWSPQLLPLLDEIDAGGDPDAMTARLQRLLQQHPDDPQLLLSAGQIARKQQQWPRAHELLLQAIAANAGSPAWETLGQAYAEQGLHTQASTSLLNALRLRRGQPLLPLEDGNSALPADESDTAVEQRDAHGLPRLDGPQA</sequence>
<evidence type="ECO:0000256" key="2">
    <source>
        <dbReference type="ARBA" id="ARBA00004429"/>
    </source>
</evidence>
<accession>A0A0R0CZA9</accession>
<evidence type="ECO:0000256" key="5">
    <source>
        <dbReference type="ARBA" id="ARBA00022519"/>
    </source>
</evidence>
<dbReference type="OrthoDB" id="7053339at2"/>
<comment type="caution">
    <text evidence="13">The sequence shown here is derived from an EMBL/GenBank/DDBJ whole genome shotgun (WGS) entry which is preliminary data.</text>
</comment>
<name>A0A0R0CZA9_9GAMM</name>
<evidence type="ECO:0000256" key="1">
    <source>
        <dbReference type="ARBA" id="ARBA00002962"/>
    </source>
</evidence>
<keyword evidence="5" id="KW-0997">Cell inner membrane</keyword>
<evidence type="ECO:0000256" key="3">
    <source>
        <dbReference type="ARBA" id="ARBA00004744"/>
    </source>
</evidence>
<evidence type="ECO:0000313" key="13">
    <source>
        <dbReference type="EMBL" id="KRG74358.1"/>
    </source>
</evidence>
<dbReference type="Gene3D" id="1.25.40.10">
    <property type="entry name" value="Tetratricopeptide repeat domain"/>
    <property type="match status" value="1"/>
</dbReference>
<dbReference type="Proteomes" id="UP000050956">
    <property type="component" value="Unassembled WGS sequence"/>
</dbReference>
<keyword evidence="8 11" id="KW-0472">Membrane</keyword>
<comment type="function">
    <text evidence="1">Involved in a late step of protoheme IX synthesis.</text>
</comment>
<evidence type="ECO:0000256" key="7">
    <source>
        <dbReference type="ARBA" id="ARBA00022989"/>
    </source>
</evidence>
<evidence type="ECO:0000313" key="14">
    <source>
        <dbReference type="Proteomes" id="UP000050956"/>
    </source>
</evidence>
<feature type="domain" description="HemY N-terminal" evidence="12">
    <location>
        <begin position="33"/>
        <end position="132"/>
    </location>
</feature>
<dbReference type="GO" id="GO:0005886">
    <property type="term" value="C:plasma membrane"/>
    <property type="evidence" value="ECO:0007669"/>
    <property type="project" value="UniProtKB-SubCell"/>
</dbReference>
<organism evidence="13 14">
    <name type="scientific">Stenotrophomonas ginsengisoli</name>
    <dbReference type="NCBI Taxonomy" id="336566"/>
    <lineage>
        <taxon>Bacteria</taxon>
        <taxon>Pseudomonadati</taxon>
        <taxon>Pseudomonadota</taxon>
        <taxon>Gammaproteobacteria</taxon>
        <taxon>Lysobacterales</taxon>
        <taxon>Lysobacteraceae</taxon>
        <taxon>Stenotrophomonas</taxon>
    </lineage>
</organism>
<keyword evidence="14" id="KW-1185">Reference proteome</keyword>
<dbReference type="GO" id="GO:0042168">
    <property type="term" value="P:heme metabolic process"/>
    <property type="evidence" value="ECO:0007669"/>
    <property type="project" value="InterPro"/>
</dbReference>
<keyword evidence="7 11" id="KW-1133">Transmembrane helix</keyword>